<dbReference type="EMBL" id="CP106793">
    <property type="protein sequence ID" value="UXY21931.1"/>
    <property type="molecule type" value="Genomic_DNA"/>
</dbReference>
<evidence type="ECO:0000313" key="1">
    <source>
        <dbReference type="EMBL" id="UXY21931.1"/>
    </source>
</evidence>
<sequence length="214" mass="24022">MPLKLQHLNGRSSAYASQVTSRALVEWNTSRRQKINLLWGVHPQLTGNPPTLWREHQALAIVIQRMATEFQGFARDLHDECTDVFSAEVAAGNSAVENVLRERLTSDRALSRGNAHSDGISKDFGRLGMTFWPSMIAADSRANNWKKDLLKLVEMRNGVAHDDAAKLARLQREGYTLDAASLQKWQTMLDDIATSMDDMTSTYLSALLGIQRPW</sequence>
<reference evidence="1" key="1">
    <citation type="submission" date="2022-10" db="EMBL/GenBank/DDBJ databases">
        <authorList>
            <person name="Mo P."/>
        </authorList>
    </citation>
    <scope>NUCLEOTIDE SEQUENCE</scope>
    <source>
        <strain evidence="1">HUAS 13-4</strain>
    </source>
</reference>
<dbReference type="Proteomes" id="UP001061298">
    <property type="component" value="Chromosome"/>
</dbReference>
<keyword evidence="2" id="KW-1185">Reference proteome</keyword>
<protein>
    <recommendedName>
        <fullName evidence="3">RiboL-PSP-HEPN domain-containing protein</fullName>
    </recommendedName>
</protein>
<accession>A0ABY6E5I5</accession>
<proteinExistence type="predicted"/>
<organism evidence="1 2">
    <name type="scientific">Streptomyces cynarae</name>
    <dbReference type="NCBI Taxonomy" id="2981134"/>
    <lineage>
        <taxon>Bacteria</taxon>
        <taxon>Bacillati</taxon>
        <taxon>Actinomycetota</taxon>
        <taxon>Actinomycetes</taxon>
        <taxon>Kitasatosporales</taxon>
        <taxon>Streptomycetaceae</taxon>
        <taxon>Streptomyces</taxon>
    </lineage>
</organism>
<dbReference type="RefSeq" id="WP_263232074.1">
    <property type="nucleotide sequence ID" value="NZ_CP106793.1"/>
</dbReference>
<name>A0ABY6E5I5_9ACTN</name>
<gene>
    <name evidence="1" type="ORF">N8I84_26935</name>
</gene>
<evidence type="ECO:0008006" key="3">
    <source>
        <dbReference type="Google" id="ProtNLM"/>
    </source>
</evidence>
<evidence type="ECO:0000313" key="2">
    <source>
        <dbReference type="Proteomes" id="UP001061298"/>
    </source>
</evidence>